<dbReference type="InParanoid" id="K0INA8"/>
<proteinExistence type="inferred from homology"/>
<feature type="domain" description="HTH dtxR-type" evidence="6">
    <location>
        <begin position="31"/>
        <end position="92"/>
    </location>
</feature>
<dbReference type="GO" id="GO:0003700">
    <property type="term" value="F:DNA-binding transcription factor activity"/>
    <property type="evidence" value="ECO:0007669"/>
    <property type="project" value="InterPro"/>
</dbReference>
<dbReference type="FunFam" id="1.10.10.10:FF:000189">
    <property type="entry name" value="HTH-type transcriptional regulator MntR"/>
    <property type="match status" value="1"/>
</dbReference>
<feature type="region of interest" description="Disordered" evidence="5">
    <location>
        <begin position="1"/>
        <end position="26"/>
    </location>
</feature>
<dbReference type="InterPro" id="IPR050536">
    <property type="entry name" value="DtxR_MntR_Metal-Reg"/>
</dbReference>
<keyword evidence="2" id="KW-0805">Transcription regulation</keyword>
<dbReference type="InterPro" id="IPR022687">
    <property type="entry name" value="HTH_DTXR"/>
</dbReference>
<dbReference type="GO" id="GO:0046983">
    <property type="term" value="F:protein dimerization activity"/>
    <property type="evidence" value="ECO:0007669"/>
    <property type="project" value="InterPro"/>
</dbReference>
<evidence type="ECO:0000256" key="5">
    <source>
        <dbReference type="SAM" id="MobiDB-lite"/>
    </source>
</evidence>
<reference evidence="7 8" key="1">
    <citation type="journal article" date="2012" name="Environ. Microbiol.">
        <title>The genome of the ammonia-oxidizing Candidatus Nitrososphaera gargensis: insights into metabolic versatility and environmental adaptations.</title>
        <authorList>
            <person name="Spang A."/>
            <person name="Poehlein A."/>
            <person name="Offre P."/>
            <person name="Zumbragel S."/>
            <person name="Haider S."/>
            <person name="Rychlik N."/>
            <person name="Nowka B."/>
            <person name="Schmeisser C."/>
            <person name="Lebedeva E.V."/>
            <person name="Rattei T."/>
            <person name="Bohm C."/>
            <person name="Schmid M."/>
            <person name="Galushko A."/>
            <person name="Hatzenpichler R."/>
            <person name="Weinmaier T."/>
            <person name="Daniel R."/>
            <person name="Schleper C."/>
            <person name="Spieck E."/>
            <person name="Streit W."/>
            <person name="Wagner M."/>
        </authorList>
    </citation>
    <scope>NUCLEOTIDE SEQUENCE [LARGE SCALE GENOMIC DNA]</scope>
    <source>
        <strain evidence="8">Ga9.2</strain>
    </source>
</reference>
<accession>K0INA8</accession>
<dbReference type="PANTHER" id="PTHR33238:SF7">
    <property type="entry name" value="IRON-DEPENDENT TRANSCRIPTIONAL REGULATOR"/>
    <property type="match status" value="1"/>
</dbReference>
<dbReference type="InterPro" id="IPR036390">
    <property type="entry name" value="WH_DNA-bd_sf"/>
</dbReference>
<name>K0INA8_NITGG</name>
<dbReference type="PANTHER" id="PTHR33238">
    <property type="entry name" value="IRON (METAL) DEPENDENT REPRESSOR, DTXR FAMILY"/>
    <property type="match status" value="1"/>
</dbReference>
<evidence type="ECO:0000259" key="6">
    <source>
        <dbReference type="PROSITE" id="PS50944"/>
    </source>
</evidence>
<dbReference type="HOGENOM" id="CLU_069532_3_0_2"/>
<evidence type="ECO:0000256" key="1">
    <source>
        <dbReference type="ARBA" id="ARBA00007871"/>
    </source>
</evidence>
<dbReference type="FunFam" id="1.10.60.10:FF:000005">
    <property type="entry name" value="Transcriptional regulator MntR protein"/>
    <property type="match status" value="1"/>
</dbReference>
<dbReference type="RefSeq" id="WP_015019584.1">
    <property type="nucleotide sequence ID" value="NC_018719.1"/>
</dbReference>
<keyword evidence="3" id="KW-0238">DNA-binding</keyword>
<dbReference type="Gene3D" id="1.10.10.10">
    <property type="entry name" value="Winged helix-like DNA-binding domain superfamily/Winged helix DNA-binding domain"/>
    <property type="match status" value="1"/>
</dbReference>
<dbReference type="Pfam" id="PF01325">
    <property type="entry name" value="Fe_dep_repress"/>
    <property type="match status" value="1"/>
</dbReference>
<dbReference type="Gene3D" id="1.10.60.10">
    <property type="entry name" value="Iron dependent repressor, metal binding and dimerisation domain"/>
    <property type="match status" value="1"/>
</dbReference>
<gene>
    <name evidence="7" type="ordered locus">Ngar_c21180</name>
</gene>
<evidence type="ECO:0000313" key="7">
    <source>
        <dbReference type="EMBL" id="AFU59049.1"/>
    </source>
</evidence>
<keyword evidence="4" id="KW-0804">Transcription</keyword>
<dbReference type="GO" id="GO:0003677">
    <property type="term" value="F:DNA binding"/>
    <property type="evidence" value="ECO:0007669"/>
    <property type="project" value="UniProtKB-KW"/>
</dbReference>
<evidence type="ECO:0000256" key="4">
    <source>
        <dbReference type="ARBA" id="ARBA00023163"/>
    </source>
</evidence>
<sequence>MAKKVKARPDAQHGNRLESIRDAHNAQKMGRTTRMEDYLEVIYELINQKGYATTVDISSYLNVSSPSVTKMLQRLNESGHVNYEKYRGISLTESGTAVAKNIHDRHGVLAEFLRIIGVDEDTANRDAEGIEHHLHPETLKKLEEFIRLVKSQGLGGLNAG</sequence>
<evidence type="ECO:0000256" key="3">
    <source>
        <dbReference type="ARBA" id="ARBA00023125"/>
    </source>
</evidence>
<dbReference type="GO" id="GO:0046914">
    <property type="term" value="F:transition metal ion binding"/>
    <property type="evidence" value="ECO:0007669"/>
    <property type="project" value="InterPro"/>
</dbReference>
<dbReference type="SUPFAM" id="SSF47979">
    <property type="entry name" value="Iron-dependent repressor protein, dimerization domain"/>
    <property type="match status" value="1"/>
</dbReference>
<dbReference type="AlphaFoldDB" id="K0INA8"/>
<feature type="compositionally biased region" description="Basic and acidic residues" evidence="5">
    <location>
        <begin position="7"/>
        <end position="25"/>
    </location>
</feature>
<dbReference type="InterPro" id="IPR036421">
    <property type="entry name" value="Fe_dep_repressor_sf"/>
</dbReference>
<dbReference type="STRING" id="1237085.Ngar_c21180"/>
<dbReference type="EMBL" id="CP002408">
    <property type="protein sequence ID" value="AFU59049.1"/>
    <property type="molecule type" value="Genomic_DNA"/>
</dbReference>
<dbReference type="GeneID" id="13795981"/>
<evidence type="ECO:0000256" key="2">
    <source>
        <dbReference type="ARBA" id="ARBA00023015"/>
    </source>
</evidence>
<dbReference type="PATRIC" id="fig|1237085.11.peg.2100"/>
<dbReference type="KEGG" id="nga:Ngar_c21180"/>
<dbReference type="Pfam" id="PF02742">
    <property type="entry name" value="Fe_dep_repr_C"/>
    <property type="match status" value="1"/>
</dbReference>
<protein>
    <submittedName>
        <fullName evidence="7">Putative iron (Metal) dependent repressor, DtxR family</fullName>
    </submittedName>
</protein>
<dbReference type="SUPFAM" id="SSF46785">
    <property type="entry name" value="Winged helix' DNA-binding domain"/>
    <property type="match status" value="1"/>
</dbReference>
<organism evidence="7 8">
    <name type="scientific">Nitrososphaera gargensis (strain Ga9.2)</name>
    <dbReference type="NCBI Taxonomy" id="1237085"/>
    <lineage>
        <taxon>Archaea</taxon>
        <taxon>Nitrososphaerota</taxon>
        <taxon>Nitrososphaeria</taxon>
        <taxon>Nitrososphaerales</taxon>
        <taxon>Nitrososphaeraceae</taxon>
        <taxon>Nitrososphaera</taxon>
    </lineage>
</organism>
<evidence type="ECO:0000313" key="8">
    <source>
        <dbReference type="Proteomes" id="UP000008037"/>
    </source>
</evidence>
<dbReference type="InterPro" id="IPR022689">
    <property type="entry name" value="Iron_dep_repressor"/>
</dbReference>
<dbReference type="NCBIfam" id="NF003025">
    <property type="entry name" value="PRK03902.1"/>
    <property type="match status" value="1"/>
</dbReference>
<keyword evidence="8" id="KW-1185">Reference proteome</keyword>
<comment type="similarity">
    <text evidence="1">Belongs to the DtxR/MntR family.</text>
</comment>
<dbReference type="SMART" id="SM00529">
    <property type="entry name" value="HTH_DTXR"/>
    <property type="match status" value="1"/>
</dbReference>
<dbReference type="PROSITE" id="PS50944">
    <property type="entry name" value="HTH_DTXR"/>
    <property type="match status" value="1"/>
</dbReference>
<dbReference type="Proteomes" id="UP000008037">
    <property type="component" value="Chromosome"/>
</dbReference>
<dbReference type="BioCyc" id="CNIT1237085:G1324-2116-MONOMER"/>
<dbReference type="InterPro" id="IPR001367">
    <property type="entry name" value="Fe_dep_repressor"/>
</dbReference>
<dbReference type="InterPro" id="IPR036388">
    <property type="entry name" value="WH-like_DNA-bd_sf"/>
</dbReference>